<accession>A0A843ALI4</accession>
<dbReference type="RefSeq" id="WP_048073142.1">
    <property type="nucleotide sequence ID" value="NZ_CP006933.1"/>
</dbReference>
<dbReference type="PANTHER" id="PTHR35529:SF1">
    <property type="entry name" value="MANGANESE EFFLUX PUMP MNTP-RELATED"/>
    <property type="match status" value="1"/>
</dbReference>
<dbReference type="OrthoDB" id="53356at2157"/>
<comment type="function">
    <text evidence="8">Probably functions as a manganese efflux pump.</text>
</comment>
<feature type="transmembrane region" description="Helical" evidence="8">
    <location>
        <begin position="67"/>
        <end position="85"/>
    </location>
</feature>
<evidence type="ECO:0000256" key="6">
    <source>
        <dbReference type="ARBA" id="ARBA00023136"/>
    </source>
</evidence>
<dbReference type="GO" id="GO:0005384">
    <property type="term" value="F:manganese ion transmembrane transporter activity"/>
    <property type="evidence" value="ECO:0007669"/>
    <property type="project" value="UniProtKB-UniRule"/>
</dbReference>
<dbReference type="AlphaFoldDB" id="A0A843ALI4"/>
<evidence type="ECO:0000256" key="1">
    <source>
        <dbReference type="ARBA" id="ARBA00022448"/>
    </source>
</evidence>
<reference evidence="9" key="1">
    <citation type="submission" date="2020-10" db="EMBL/GenBank/DDBJ databases">
        <title>Dehalococcoides mccartyi of a TCE/Cr reducing biochatode.</title>
        <authorList>
            <person name="Matturro B."/>
        </authorList>
    </citation>
    <scope>NUCLEOTIDE SEQUENCE</scope>
    <source>
        <strain evidence="9">Bin2</strain>
    </source>
</reference>
<protein>
    <recommendedName>
        <fullName evidence="8">Putative manganese efflux pump MntP</fullName>
    </recommendedName>
</protein>
<feature type="transmembrane region" description="Helical" evidence="8">
    <location>
        <begin position="35"/>
        <end position="55"/>
    </location>
</feature>
<feature type="transmembrane region" description="Helical" evidence="8">
    <location>
        <begin position="130"/>
        <end position="151"/>
    </location>
</feature>
<dbReference type="GeneID" id="26739543"/>
<dbReference type="EMBL" id="JADIIL010000038">
    <property type="protein sequence ID" value="MBF4476067.1"/>
    <property type="molecule type" value="Genomic_DNA"/>
</dbReference>
<dbReference type="HAMAP" id="MF_01521">
    <property type="entry name" value="MntP_pump"/>
    <property type="match status" value="1"/>
</dbReference>
<dbReference type="InterPro" id="IPR003810">
    <property type="entry name" value="Mntp/YtaF"/>
</dbReference>
<dbReference type="GO" id="GO:0005886">
    <property type="term" value="C:plasma membrane"/>
    <property type="evidence" value="ECO:0007669"/>
    <property type="project" value="UniProtKB-SubCell"/>
</dbReference>
<feature type="transmembrane region" description="Helical" evidence="8">
    <location>
        <begin position="6"/>
        <end position="23"/>
    </location>
</feature>
<dbReference type="InterPro" id="IPR022929">
    <property type="entry name" value="Put_MntP"/>
</dbReference>
<name>A0A843ALI4_METFO</name>
<evidence type="ECO:0000256" key="4">
    <source>
        <dbReference type="ARBA" id="ARBA00022989"/>
    </source>
</evidence>
<evidence type="ECO:0000256" key="8">
    <source>
        <dbReference type="HAMAP-Rule" id="MF_01521"/>
    </source>
</evidence>
<evidence type="ECO:0000256" key="3">
    <source>
        <dbReference type="ARBA" id="ARBA00022692"/>
    </source>
</evidence>
<evidence type="ECO:0000256" key="5">
    <source>
        <dbReference type="ARBA" id="ARBA00023065"/>
    </source>
</evidence>
<keyword evidence="7 8" id="KW-0464">Manganese</keyword>
<evidence type="ECO:0000313" key="10">
    <source>
        <dbReference type="Proteomes" id="UP000606900"/>
    </source>
</evidence>
<proteinExistence type="inferred from homology"/>
<evidence type="ECO:0000256" key="7">
    <source>
        <dbReference type="ARBA" id="ARBA00023211"/>
    </source>
</evidence>
<dbReference type="Pfam" id="PF02659">
    <property type="entry name" value="Mntp"/>
    <property type="match status" value="1"/>
</dbReference>
<evidence type="ECO:0000313" key="9">
    <source>
        <dbReference type="EMBL" id="MBF4476067.1"/>
    </source>
</evidence>
<keyword evidence="1 8" id="KW-0813">Transport</keyword>
<keyword evidence="6 8" id="KW-0472">Membrane</keyword>
<feature type="transmembrane region" description="Helical" evidence="8">
    <location>
        <begin position="105"/>
        <end position="124"/>
    </location>
</feature>
<keyword evidence="2 8" id="KW-1003">Cell membrane</keyword>
<keyword evidence="5 8" id="KW-0406">Ion transport</keyword>
<sequence length="185" mass="20085">MDIFSMFFLAVGLAMDAFSVSITRGMTLKCNFKHAFIIALFFGGFQALMPVAGWLAGEQLAALVEVWAPWIAFLLLLLVGGKMIYEGLREEDDEDVCKVFSLKDILILSVATSIDAFAVGVSFAFLNTPILMPILIIGLVTFGLSFLGCYIGKKMGHFLGNRIEILGGAILIAIGLKILLENLVT</sequence>
<keyword evidence="4 8" id="KW-1133">Transmembrane helix</keyword>
<evidence type="ECO:0000256" key="2">
    <source>
        <dbReference type="ARBA" id="ARBA00022475"/>
    </source>
</evidence>
<dbReference type="PANTHER" id="PTHR35529">
    <property type="entry name" value="MANGANESE EFFLUX PUMP MNTP-RELATED"/>
    <property type="match status" value="1"/>
</dbReference>
<gene>
    <name evidence="8" type="primary">mntP</name>
    <name evidence="9" type="ORF">ISP06_11460</name>
</gene>
<comment type="subcellular location">
    <subcellularLocation>
        <location evidence="8">Cell membrane</location>
        <topology evidence="8">Multi-pass membrane protein</topology>
    </subcellularLocation>
</comment>
<comment type="similarity">
    <text evidence="8">Belongs to the MntP (TC 9.B.29) family.</text>
</comment>
<feature type="transmembrane region" description="Helical" evidence="8">
    <location>
        <begin position="163"/>
        <end position="180"/>
    </location>
</feature>
<keyword evidence="3 8" id="KW-0812">Transmembrane</keyword>
<organism evidence="9 10">
    <name type="scientific">Methanobacterium formicicum</name>
    <dbReference type="NCBI Taxonomy" id="2162"/>
    <lineage>
        <taxon>Archaea</taxon>
        <taxon>Methanobacteriati</taxon>
        <taxon>Methanobacteriota</taxon>
        <taxon>Methanomada group</taxon>
        <taxon>Methanobacteria</taxon>
        <taxon>Methanobacteriales</taxon>
        <taxon>Methanobacteriaceae</taxon>
        <taxon>Methanobacterium</taxon>
    </lineage>
</organism>
<dbReference type="Proteomes" id="UP000606900">
    <property type="component" value="Unassembled WGS sequence"/>
</dbReference>
<comment type="caution">
    <text evidence="9">The sequence shown here is derived from an EMBL/GenBank/DDBJ whole genome shotgun (WGS) entry which is preliminary data.</text>
</comment>